<keyword evidence="1" id="KW-0812">Transmembrane</keyword>
<sequence>MTKLFGFLLGLIWLVPILLAALGVVVSSRVSSGQWIVHSLVLAAMALMLPAALYLQGVIDPTTVEYPGPGDGFMVFL</sequence>
<accession>A0A7C9RDC6</accession>
<reference evidence="2" key="1">
    <citation type="submission" date="2020-02" db="EMBL/GenBank/DDBJ databases">
        <title>Draft genome sequence of Candidatus Afipia apatlaquensis IBT-C3, a potential strain for decolorization of textile dyes.</title>
        <authorList>
            <person name="Sanchez-Reyes A."/>
            <person name="Breton-Deval L."/>
            <person name="Mangelson H."/>
            <person name="Sanchez-Flores A."/>
        </authorList>
    </citation>
    <scope>NUCLEOTIDE SEQUENCE [LARGE SCALE GENOMIC DNA]</scope>
    <source>
        <strain evidence="2">IBT-C3</strain>
    </source>
</reference>
<dbReference type="EMBL" id="JAAMRR010000195">
    <property type="protein sequence ID" value="NGX94377.1"/>
    <property type="molecule type" value="Genomic_DNA"/>
</dbReference>
<evidence type="ECO:0008006" key="4">
    <source>
        <dbReference type="Google" id="ProtNLM"/>
    </source>
</evidence>
<evidence type="ECO:0000256" key="1">
    <source>
        <dbReference type="SAM" id="Phobius"/>
    </source>
</evidence>
<proteinExistence type="predicted"/>
<evidence type="ECO:0000313" key="2">
    <source>
        <dbReference type="EMBL" id="NGX94377.1"/>
    </source>
</evidence>
<feature type="transmembrane region" description="Helical" evidence="1">
    <location>
        <begin position="36"/>
        <end position="55"/>
    </location>
</feature>
<keyword evidence="1" id="KW-0472">Membrane</keyword>
<keyword evidence="1" id="KW-1133">Transmembrane helix</keyword>
<keyword evidence="3" id="KW-1185">Reference proteome</keyword>
<evidence type="ECO:0000313" key="3">
    <source>
        <dbReference type="Proteomes" id="UP000480266"/>
    </source>
</evidence>
<comment type="caution">
    <text evidence="2">The sequence shown here is derived from an EMBL/GenBank/DDBJ whole genome shotgun (WGS) entry which is preliminary data.</text>
</comment>
<dbReference type="Proteomes" id="UP000480266">
    <property type="component" value="Unassembled WGS sequence"/>
</dbReference>
<gene>
    <name evidence="2" type="ORF">G4V63_03800</name>
</gene>
<protein>
    <recommendedName>
        <fullName evidence="4">NADH-quinone oxidoreductase subunit M</fullName>
    </recommendedName>
</protein>
<dbReference type="AlphaFoldDB" id="A0A7C9RDC6"/>
<name>A0A7C9RDC6_9BRAD</name>
<organism evidence="2 3">
    <name type="scientific">Candidatus Afipia apatlaquensis</name>
    <dbReference type="NCBI Taxonomy" id="2712852"/>
    <lineage>
        <taxon>Bacteria</taxon>
        <taxon>Pseudomonadati</taxon>
        <taxon>Pseudomonadota</taxon>
        <taxon>Alphaproteobacteria</taxon>
        <taxon>Hyphomicrobiales</taxon>
        <taxon>Nitrobacteraceae</taxon>
        <taxon>Afipia</taxon>
    </lineage>
</organism>